<dbReference type="SUPFAM" id="SSF46966">
    <property type="entry name" value="Spectrin repeat"/>
    <property type="match status" value="1"/>
</dbReference>
<gene>
    <name evidence="3" type="ORF">JXQ802_LOCUS55183</name>
    <name evidence="2" type="ORF">PYM288_LOCUS38666</name>
</gene>
<dbReference type="Gene3D" id="1.20.58.60">
    <property type="match status" value="1"/>
</dbReference>
<dbReference type="Proteomes" id="UP000663870">
    <property type="component" value="Unassembled WGS sequence"/>
</dbReference>
<reference evidence="2" key="1">
    <citation type="submission" date="2021-02" db="EMBL/GenBank/DDBJ databases">
        <authorList>
            <person name="Nowell W R."/>
        </authorList>
    </citation>
    <scope>NUCLEOTIDE SEQUENCE</scope>
</reference>
<dbReference type="AlphaFoldDB" id="A0A815T8A8"/>
<feature type="non-terminal residue" evidence="2">
    <location>
        <position position="1"/>
    </location>
</feature>
<keyword evidence="5" id="KW-1185">Reference proteome</keyword>
<proteinExistence type="predicted"/>
<keyword evidence="1" id="KW-0175">Coiled coil</keyword>
<evidence type="ECO:0000256" key="1">
    <source>
        <dbReference type="SAM" id="Coils"/>
    </source>
</evidence>
<feature type="coiled-coil region" evidence="1">
    <location>
        <begin position="104"/>
        <end position="152"/>
    </location>
</feature>
<evidence type="ECO:0000313" key="2">
    <source>
        <dbReference type="EMBL" id="CAF1501375.1"/>
    </source>
</evidence>
<dbReference type="EMBL" id="CAJNOL010011434">
    <property type="protein sequence ID" value="CAF1655340.1"/>
    <property type="molecule type" value="Genomic_DNA"/>
</dbReference>
<evidence type="ECO:0000313" key="4">
    <source>
        <dbReference type="Proteomes" id="UP000663854"/>
    </source>
</evidence>
<evidence type="ECO:0000313" key="5">
    <source>
        <dbReference type="Proteomes" id="UP000663870"/>
    </source>
</evidence>
<organism evidence="2 4">
    <name type="scientific">Rotaria sordida</name>
    <dbReference type="NCBI Taxonomy" id="392033"/>
    <lineage>
        <taxon>Eukaryota</taxon>
        <taxon>Metazoa</taxon>
        <taxon>Spiralia</taxon>
        <taxon>Gnathifera</taxon>
        <taxon>Rotifera</taxon>
        <taxon>Eurotatoria</taxon>
        <taxon>Bdelloidea</taxon>
        <taxon>Philodinida</taxon>
        <taxon>Philodinidae</taxon>
        <taxon>Rotaria</taxon>
    </lineage>
</organism>
<dbReference type="Proteomes" id="UP000663854">
    <property type="component" value="Unassembled WGS sequence"/>
</dbReference>
<accession>A0A815T8A8</accession>
<name>A0A815T8A8_9BILA</name>
<protein>
    <submittedName>
        <fullName evidence="2">Uncharacterized protein</fullName>
    </submittedName>
</protein>
<evidence type="ECO:0000313" key="3">
    <source>
        <dbReference type="EMBL" id="CAF1655340.1"/>
    </source>
</evidence>
<dbReference type="EMBL" id="CAJNOH010009644">
    <property type="protein sequence ID" value="CAF1501375.1"/>
    <property type="molecule type" value="Genomic_DNA"/>
</dbReference>
<sequence>NIIKLSEQVKQGYSREELLRKLNSLEESIHDRNRQLNRANEPRREFDRIISKLSQWIKTTEQQIKDPLTNHLQQTTNSLKEKYKSIQALLQSTKDRTNLFDDLRQKYNRLLDNLTQRLTLLDEANLIIEGKRDEFNKQNEYVQNLYQQLENDFTK</sequence>
<comment type="caution">
    <text evidence="2">The sequence shown here is derived from an EMBL/GenBank/DDBJ whole genome shotgun (WGS) entry which is preliminary data.</text>
</comment>